<organism evidence="1 2">
    <name type="scientific">Nostoc cf. edaphicum LEGE 07299</name>
    <dbReference type="NCBI Taxonomy" id="2777974"/>
    <lineage>
        <taxon>Bacteria</taxon>
        <taxon>Bacillati</taxon>
        <taxon>Cyanobacteriota</taxon>
        <taxon>Cyanophyceae</taxon>
        <taxon>Nostocales</taxon>
        <taxon>Nostocaceae</taxon>
        <taxon>Nostoc</taxon>
    </lineage>
</organism>
<gene>
    <name evidence="1" type="ORF">IQ229_20595</name>
</gene>
<feature type="non-terminal residue" evidence="1">
    <location>
        <position position="1"/>
    </location>
</feature>
<protein>
    <submittedName>
        <fullName evidence="1">Uncharacterized protein</fullName>
    </submittedName>
</protein>
<dbReference type="Proteomes" id="UP000647836">
    <property type="component" value="Unassembled WGS sequence"/>
</dbReference>
<reference evidence="1 2" key="1">
    <citation type="submission" date="2020-10" db="EMBL/GenBank/DDBJ databases">
        <authorList>
            <person name="Castelo-Branco R."/>
            <person name="Eusebio N."/>
            <person name="Adriana R."/>
            <person name="Vieira A."/>
            <person name="Brugerolle De Fraissinette N."/>
            <person name="Rezende De Castro R."/>
            <person name="Schneider M.P."/>
            <person name="Vasconcelos V."/>
            <person name="Leao P.N."/>
        </authorList>
    </citation>
    <scope>NUCLEOTIDE SEQUENCE [LARGE SCALE GENOMIC DNA]</scope>
    <source>
        <strain evidence="1 2">LEGE 07299</strain>
    </source>
</reference>
<keyword evidence="2" id="KW-1185">Reference proteome</keyword>
<comment type="caution">
    <text evidence="1">The sequence shown here is derived from an EMBL/GenBank/DDBJ whole genome shotgun (WGS) entry which is preliminary data.</text>
</comment>
<accession>A0ABR9U574</accession>
<dbReference type="EMBL" id="JADEXF010000782">
    <property type="protein sequence ID" value="MBE9107237.1"/>
    <property type="molecule type" value="Genomic_DNA"/>
</dbReference>
<proteinExistence type="predicted"/>
<name>A0ABR9U574_9NOSO</name>
<evidence type="ECO:0000313" key="2">
    <source>
        <dbReference type="Proteomes" id="UP000647836"/>
    </source>
</evidence>
<evidence type="ECO:0000313" key="1">
    <source>
        <dbReference type="EMBL" id="MBE9107237.1"/>
    </source>
</evidence>
<sequence>TGRTVSGFALEVGEQETYGSWEQFQQSIVKKSRLTLNNINYGVVGYQGVFAQVKLQYQGNNLPKVWRNGHYHDWRDHFAVYQSADGNKTPIYLGWKSGKLRIEAGGHQFQGQSD</sequence>